<protein>
    <submittedName>
        <fullName evidence="24">Glutamate receptor ionotropic, kainate 4-like</fullName>
    </submittedName>
</protein>
<dbReference type="RefSeq" id="XP_035686487.1">
    <property type="nucleotide sequence ID" value="XM_035830594.1"/>
</dbReference>
<feature type="transmembrane region" description="Helical" evidence="19">
    <location>
        <begin position="783"/>
        <end position="807"/>
    </location>
</feature>
<dbReference type="OMA" id="IDMQNDG"/>
<dbReference type="InterPro" id="IPR001320">
    <property type="entry name" value="Iontro_rcpt_C"/>
</dbReference>
<dbReference type="GeneID" id="118422817"/>
<feature type="domain" description="Ionotropic glutamate receptor C-terminal" evidence="21">
    <location>
        <begin position="512"/>
        <end position="792"/>
    </location>
</feature>
<organism evidence="23 24">
    <name type="scientific">Branchiostoma floridae</name>
    <name type="common">Florida lancelet</name>
    <name type="synonym">Amphioxus</name>
    <dbReference type="NCBI Taxonomy" id="7739"/>
    <lineage>
        <taxon>Eukaryota</taxon>
        <taxon>Metazoa</taxon>
        <taxon>Chordata</taxon>
        <taxon>Cephalochordata</taxon>
        <taxon>Leptocardii</taxon>
        <taxon>Amphioxiformes</taxon>
        <taxon>Branchiostomatidae</taxon>
        <taxon>Branchiostoma</taxon>
    </lineage>
</organism>
<evidence type="ECO:0000256" key="6">
    <source>
        <dbReference type="ARBA" id="ARBA00023018"/>
    </source>
</evidence>
<evidence type="ECO:0000259" key="22">
    <source>
        <dbReference type="Pfam" id="PF01094"/>
    </source>
</evidence>
<feature type="compositionally biased region" description="Pro residues" evidence="18">
    <location>
        <begin position="952"/>
        <end position="961"/>
    </location>
</feature>
<keyword evidence="23" id="KW-1185">Reference proteome</keyword>
<feature type="signal peptide" evidence="20">
    <location>
        <begin position="1"/>
        <end position="22"/>
    </location>
</feature>
<dbReference type="KEGG" id="bfo:118422817"/>
<evidence type="ECO:0000256" key="10">
    <source>
        <dbReference type="ARBA" id="ARBA00023180"/>
    </source>
</evidence>
<feature type="disulfide bond" evidence="17">
    <location>
        <begin position="711"/>
        <end position="767"/>
    </location>
</feature>
<gene>
    <name evidence="24" type="primary">LOC118422817</name>
</gene>
<dbReference type="Gene3D" id="1.10.287.70">
    <property type="match status" value="1"/>
</dbReference>
<feature type="site" description="Interaction with the cone snail toxin Con-ikot-ikot" evidence="16">
    <location>
        <position position="642"/>
    </location>
</feature>
<evidence type="ECO:0000256" key="5">
    <source>
        <dbReference type="ARBA" id="ARBA00022989"/>
    </source>
</evidence>
<dbReference type="SUPFAM" id="SSF53822">
    <property type="entry name" value="Periplasmic binding protein-like I"/>
    <property type="match status" value="1"/>
</dbReference>
<dbReference type="GO" id="GO:0098839">
    <property type="term" value="C:postsynaptic density membrane"/>
    <property type="evidence" value="ECO:0000318"/>
    <property type="project" value="GO_Central"/>
</dbReference>
<feature type="chain" id="PRO_5039911033" evidence="20">
    <location>
        <begin position="23"/>
        <end position="961"/>
    </location>
</feature>
<feature type="binding site" evidence="15">
    <location>
        <position position="467"/>
    </location>
    <ligand>
        <name>L-glutamate</name>
        <dbReference type="ChEBI" id="CHEBI:29985"/>
    </ligand>
</feature>
<dbReference type="GO" id="GO:1904315">
    <property type="term" value="F:transmitter-gated monoatomic ion channel activity involved in regulation of postsynaptic membrane potential"/>
    <property type="evidence" value="ECO:0000318"/>
    <property type="project" value="GO_Central"/>
</dbReference>
<reference evidence="24" key="2">
    <citation type="submission" date="2025-08" db="UniProtKB">
        <authorList>
            <consortium name="RefSeq"/>
        </authorList>
    </citation>
    <scope>IDENTIFICATION</scope>
    <source>
        <strain evidence="24">S238N-H82</strain>
        <tissue evidence="24">Testes</tissue>
    </source>
</reference>
<evidence type="ECO:0000256" key="14">
    <source>
        <dbReference type="ARBA" id="ARBA00034100"/>
    </source>
</evidence>
<keyword evidence="6" id="KW-0770">Synapse</keyword>
<evidence type="ECO:0000256" key="4">
    <source>
        <dbReference type="ARBA" id="ARBA00022692"/>
    </source>
</evidence>
<dbReference type="InterPro" id="IPR028082">
    <property type="entry name" value="Peripla_BP_I"/>
</dbReference>
<feature type="region of interest" description="Disordered" evidence="18">
    <location>
        <begin position="904"/>
        <end position="961"/>
    </location>
</feature>
<reference evidence="23" key="1">
    <citation type="journal article" date="2020" name="Nat. Ecol. Evol.">
        <title>Deeply conserved synteny resolves early events in vertebrate evolution.</title>
        <authorList>
            <person name="Simakov O."/>
            <person name="Marletaz F."/>
            <person name="Yue J.X."/>
            <person name="O'Connell B."/>
            <person name="Jenkins J."/>
            <person name="Brandt A."/>
            <person name="Calef R."/>
            <person name="Tung C.H."/>
            <person name="Huang T.K."/>
            <person name="Schmutz J."/>
            <person name="Satoh N."/>
            <person name="Yu J.K."/>
            <person name="Putnam N.H."/>
            <person name="Green R.E."/>
            <person name="Rokhsar D.S."/>
        </authorList>
    </citation>
    <scope>NUCLEOTIDE SEQUENCE [LARGE SCALE GENOMIC DNA]</scope>
    <source>
        <strain evidence="23">S238N-H82</strain>
    </source>
</reference>
<accession>A0A9J7LPM4</accession>
<dbReference type="InterPro" id="IPR015683">
    <property type="entry name" value="Ionotropic_Glu_rcpt"/>
</dbReference>
<name>A0A9J7LPM4_BRAFL</name>
<comment type="subcellular location">
    <subcellularLocation>
        <location evidence="1">Cell membrane</location>
        <topology evidence="1">Multi-pass membrane protein</topology>
    </subcellularLocation>
    <subcellularLocation>
        <location evidence="14">Postsynaptic cell membrane</location>
    </subcellularLocation>
</comment>
<evidence type="ECO:0000313" key="24">
    <source>
        <dbReference type="RefSeq" id="XP_035686487.1"/>
    </source>
</evidence>
<keyword evidence="2" id="KW-0813">Transport</keyword>
<evidence type="ECO:0000256" key="12">
    <source>
        <dbReference type="ARBA" id="ARBA00023286"/>
    </source>
</evidence>
<dbReference type="GO" id="GO:0005886">
    <property type="term" value="C:plasma membrane"/>
    <property type="evidence" value="ECO:0000318"/>
    <property type="project" value="GO_Central"/>
</dbReference>
<dbReference type="GO" id="GO:0032281">
    <property type="term" value="C:AMPA glutamate receptor complex"/>
    <property type="evidence" value="ECO:0000318"/>
    <property type="project" value="GO_Central"/>
</dbReference>
<evidence type="ECO:0000259" key="21">
    <source>
        <dbReference type="Pfam" id="PF00060"/>
    </source>
</evidence>
<dbReference type="Gene3D" id="3.40.50.2300">
    <property type="match status" value="3"/>
</dbReference>
<sequence length="961" mass="105991">MAGLRTIFLLAILSGAATVVRPESVRIGVLLAPGGSCQEGSASKCAGNLLAAETAVEAANDANRDVGVALQLRKGLIVGGETRAQMAQKAMDLAQGVCALFLIGDDEHKKRLDDVFAYVTNDSIPRFYIHRRVSRSDYNFYLLPGNEKTHVMVSAITHAYRWQSVAVIHDGVYDMEGVEHVLAQNTDDRVPMGVYILPGRGVVSDSDVLSTLLQVRTSGLRKIILHAELDIIKTVISKAVELDMVNQYYHWMVSHPQPLGNWNEALPADILGSPEARITAFQHSMPSQSSNPYLLLVDDAITAFAKGVRALKEGEGSADNCQRDIIPYLKGISFEGKSGTVSFDSDGARSSITVDVLEFQRSGFMSAGSQTLGGSTALPRSMYLAPSAAWNLSRRKTFNIVTFEDSIFFKDKDHGYLVDLLKEMAKEKRGNFNYNLQILPKGTTLSDVIRKHLATDATDGQQDFALTLAPLRKKFLAQVDITRPIATLGYIVTMRRQDPPAITLLSPLRNYTWVYILVVYACACMLSHFIDKLDPYEWGMRSKDEVEKRDDSFSLIGSFWQGLTSFCRQGVEKSPRSIGGRIITGSWWFFALVIFAYYVSTFSAILSKDDTIKVNSVSDLAYQNKIAYGLNKRITPLLNFFKNTQTEPYATMWRYMNKNRRNLVNSNDVGMRKVMGDHQCGDGGKFAGTNESYAFITTSRVEFDYRDKYNCQLRTVGNYFLPYELGLPFPKGSVFKDIFDKIIIDMQNDGTLQKLQMKWLMSPARQCPGEDATAMHVLAPDGLAPMFVVVGGTIVLGVVVALVELIVYKVQAKRERREKDVGIGDQKRGCCDRFLSSCCVGKGDKKSVSSKGDDSDSMAKVPEPLPPLAMPFPVSSKEEEEEASRADELLARLAAMSNAAAALGPTGDYRSAQNGFPKPPANPTLNQGVKRDVSGVSKQGTFRVSTPDKEPAPAPPSDFRA</sequence>
<evidence type="ECO:0000256" key="8">
    <source>
        <dbReference type="ARBA" id="ARBA00023136"/>
    </source>
</evidence>
<evidence type="ECO:0000256" key="16">
    <source>
        <dbReference type="PIRSR" id="PIRSR601508-2"/>
    </source>
</evidence>
<feature type="transmembrane region" description="Helical" evidence="19">
    <location>
        <begin position="578"/>
        <end position="599"/>
    </location>
</feature>
<dbReference type="SUPFAM" id="SSF53850">
    <property type="entry name" value="Periplasmic binding protein-like II"/>
    <property type="match status" value="2"/>
</dbReference>
<evidence type="ECO:0000256" key="9">
    <source>
        <dbReference type="ARBA" id="ARBA00023170"/>
    </source>
</evidence>
<evidence type="ECO:0000256" key="17">
    <source>
        <dbReference type="PIRSR" id="PIRSR601508-3"/>
    </source>
</evidence>
<keyword evidence="10" id="KW-0325">Glycoprotein</keyword>
<feature type="transmembrane region" description="Helical" evidence="19">
    <location>
        <begin position="512"/>
        <end position="530"/>
    </location>
</feature>
<dbReference type="FunFam" id="1.10.287.70:FF:000299">
    <property type="entry name" value="Uncharacterized protein"/>
    <property type="match status" value="1"/>
</dbReference>
<evidence type="ECO:0000256" key="13">
    <source>
        <dbReference type="ARBA" id="ARBA00023303"/>
    </source>
</evidence>
<dbReference type="Gene3D" id="3.40.190.10">
    <property type="entry name" value="Periplasmic binding protein-like II"/>
    <property type="match status" value="1"/>
</dbReference>
<keyword evidence="7" id="KW-0406">Ion transport</keyword>
<dbReference type="InterPro" id="IPR001508">
    <property type="entry name" value="Iono_Glu_rcpt_met"/>
</dbReference>
<keyword evidence="17" id="KW-1015">Disulfide bond</keyword>
<evidence type="ECO:0000256" key="18">
    <source>
        <dbReference type="SAM" id="MobiDB-lite"/>
    </source>
</evidence>
<evidence type="ECO:0000256" key="2">
    <source>
        <dbReference type="ARBA" id="ARBA00022448"/>
    </source>
</evidence>
<feature type="region of interest" description="Disordered" evidence="18">
    <location>
        <begin position="842"/>
        <end position="885"/>
    </location>
</feature>
<evidence type="ECO:0000256" key="19">
    <source>
        <dbReference type="SAM" id="Phobius"/>
    </source>
</evidence>
<keyword evidence="11" id="KW-0628">Postsynaptic cell membrane</keyword>
<feature type="domain" description="Receptor ligand binding region" evidence="22">
    <location>
        <begin position="137"/>
        <end position="361"/>
    </location>
</feature>
<dbReference type="PRINTS" id="PR00177">
    <property type="entry name" value="NMDARECEPTOR"/>
</dbReference>
<dbReference type="GO" id="GO:0004971">
    <property type="term" value="F:AMPA glutamate receptor activity"/>
    <property type="evidence" value="ECO:0000318"/>
    <property type="project" value="GO_Central"/>
</dbReference>
<feature type="site" description="Crucial to convey clamshell closure to channel opening" evidence="16">
    <location>
        <position position="614"/>
    </location>
</feature>
<evidence type="ECO:0000256" key="3">
    <source>
        <dbReference type="ARBA" id="ARBA00022475"/>
    </source>
</evidence>
<keyword evidence="4 19" id="KW-0812">Transmembrane</keyword>
<dbReference type="GO" id="GO:0050804">
    <property type="term" value="P:modulation of chemical synaptic transmission"/>
    <property type="evidence" value="ECO:0000318"/>
    <property type="project" value="GO_Central"/>
</dbReference>
<dbReference type="AlphaFoldDB" id="A0A9J7LPM4"/>
<evidence type="ECO:0000256" key="20">
    <source>
        <dbReference type="SAM" id="SignalP"/>
    </source>
</evidence>
<keyword evidence="9" id="KW-0675">Receptor</keyword>
<evidence type="ECO:0000256" key="1">
    <source>
        <dbReference type="ARBA" id="ARBA00004651"/>
    </source>
</evidence>
<dbReference type="GO" id="GO:0043197">
    <property type="term" value="C:dendritic spine"/>
    <property type="evidence" value="ECO:0000318"/>
    <property type="project" value="GO_Central"/>
</dbReference>
<feature type="compositionally biased region" description="Basic and acidic residues" evidence="18">
    <location>
        <begin position="842"/>
        <end position="854"/>
    </location>
</feature>
<keyword evidence="5 19" id="KW-1133">Transmembrane helix</keyword>
<proteinExistence type="predicted"/>
<evidence type="ECO:0000256" key="7">
    <source>
        <dbReference type="ARBA" id="ARBA00023065"/>
    </source>
</evidence>
<keyword evidence="13" id="KW-0407">Ion channel</keyword>
<evidence type="ECO:0000256" key="11">
    <source>
        <dbReference type="ARBA" id="ARBA00023257"/>
    </source>
</evidence>
<dbReference type="Pfam" id="PF00060">
    <property type="entry name" value="Lig_chan"/>
    <property type="match status" value="1"/>
</dbReference>
<keyword evidence="3" id="KW-1003">Cell membrane</keyword>
<evidence type="ECO:0000256" key="15">
    <source>
        <dbReference type="PIRSR" id="PIRSR601508-1"/>
    </source>
</evidence>
<dbReference type="OrthoDB" id="10033933at2759"/>
<dbReference type="InterPro" id="IPR001828">
    <property type="entry name" value="ANF_lig-bd_rcpt"/>
</dbReference>
<keyword evidence="8 19" id="KW-0472">Membrane</keyword>
<dbReference type="PANTHER" id="PTHR18966">
    <property type="entry name" value="IONOTROPIC GLUTAMATE RECEPTOR"/>
    <property type="match status" value="1"/>
</dbReference>
<keyword evidence="20" id="KW-0732">Signal</keyword>
<keyword evidence="12" id="KW-1071">Ligand-gated ion channel</keyword>
<dbReference type="Proteomes" id="UP000001554">
    <property type="component" value="Chromosome 9"/>
</dbReference>
<feature type="binding site" evidence="15">
    <location>
        <position position="472"/>
    </location>
    <ligand>
        <name>L-glutamate</name>
        <dbReference type="ChEBI" id="CHEBI:29985"/>
    </ligand>
</feature>
<evidence type="ECO:0000313" key="23">
    <source>
        <dbReference type="Proteomes" id="UP000001554"/>
    </source>
</evidence>
<dbReference type="Pfam" id="PF01094">
    <property type="entry name" value="ANF_receptor"/>
    <property type="match status" value="1"/>
</dbReference>
<dbReference type="GO" id="GO:0035249">
    <property type="term" value="P:synaptic transmission, glutamatergic"/>
    <property type="evidence" value="ECO:0000318"/>
    <property type="project" value="GO_Central"/>
</dbReference>